<evidence type="ECO:0000313" key="5">
    <source>
        <dbReference type="Proteomes" id="UP000232721"/>
    </source>
</evidence>
<protein>
    <submittedName>
        <fullName evidence="4">Uncharacterized protein</fullName>
    </submittedName>
</protein>
<sequence>MNNKDNSESSIINPENSETVRGLSKKQIEKQDEILELLKDVTLKQSKTAKKQSKFSKIQFFANLFLAITTLIIGIFALKPEFSDQNNTEYKTLSGQILKSEKTILKQAILISELSNNLLYLQNRVQTLEKQNELLSTKKPLKK</sequence>
<keyword evidence="1" id="KW-0175">Coiled coil</keyword>
<gene>
    <name evidence="4" type="ORF">BTO15_00175</name>
</gene>
<keyword evidence="3" id="KW-1133">Transmembrane helix</keyword>
<reference evidence="4 5" key="1">
    <citation type="submission" date="2017-02" db="EMBL/GenBank/DDBJ databases">
        <title>Trade-off between light-utilization and light-protection in marine flavobacteria.</title>
        <authorList>
            <person name="Kumagai Y."/>
            <person name="Yoshizawa S."/>
            <person name="Kogure K."/>
            <person name="Iwasaki W."/>
        </authorList>
    </citation>
    <scope>NUCLEOTIDE SEQUENCE [LARGE SCALE GENOMIC DNA]</scope>
    <source>
        <strain evidence="4 5">KCTC 23670</strain>
    </source>
</reference>
<proteinExistence type="predicted"/>
<keyword evidence="3" id="KW-0812">Transmembrane</keyword>
<feature type="coiled-coil region" evidence="1">
    <location>
        <begin position="111"/>
        <end position="138"/>
    </location>
</feature>
<keyword evidence="3" id="KW-0472">Membrane</keyword>
<organism evidence="4 5">
    <name type="scientific">Polaribacter sejongensis</name>
    <dbReference type="NCBI Taxonomy" id="985043"/>
    <lineage>
        <taxon>Bacteria</taxon>
        <taxon>Pseudomonadati</taxon>
        <taxon>Bacteroidota</taxon>
        <taxon>Flavobacteriia</taxon>
        <taxon>Flavobacteriales</taxon>
        <taxon>Flavobacteriaceae</taxon>
    </lineage>
</organism>
<name>A0ABN5F8G8_9FLAO</name>
<keyword evidence="5" id="KW-1185">Reference proteome</keyword>
<dbReference type="EMBL" id="CP019336">
    <property type="protein sequence ID" value="AUC20625.1"/>
    <property type="molecule type" value="Genomic_DNA"/>
</dbReference>
<evidence type="ECO:0000313" key="4">
    <source>
        <dbReference type="EMBL" id="AUC20625.1"/>
    </source>
</evidence>
<feature type="transmembrane region" description="Helical" evidence="3">
    <location>
        <begin position="60"/>
        <end position="78"/>
    </location>
</feature>
<feature type="compositionally biased region" description="Low complexity" evidence="2">
    <location>
        <begin position="8"/>
        <end position="17"/>
    </location>
</feature>
<evidence type="ECO:0000256" key="1">
    <source>
        <dbReference type="SAM" id="Coils"/>
    </source>
</evidence>
<evidence type="ECO:0000256" key="3">
    <source>
        <dbReference type="SAM" id="Phobius"/>
    </source>
</evidence>
<dbReference type="Proteomes" id="UP000232721">
    <property type="component" value="Chromosome"/>
</dbReference>
<dbReference type="RefSeq" id="WP_208889921.1">
    <property type="nucleotide sequence ID" value="NZ_CP019336.1"/>
</dbReference>
<accession>A0ABN5F8G8</accession>
<evidence type="ECO:0000256" key="2">
    <source>
        <dbReference type="SAM" id="MobiDB-lite"/>
    </source>
</evidence>
<feature type="region of interest" description="Disordered" evidence="2">
    <location>
        <begin position="1"/>
        <end position="24"/>
    </location>
</feature>